<accession>A0ABR0FL32</accession>
<evidence type="ECO:0000256" key="1">
    <source>
        <dbReference type="SAM" id="MobiDB-lite"/>
    </source>
</evidence>
<feature type="region of interest" description="Disordered" evidence="1">
    <location>
        <begin position="1"/>
        <end position="365"/>
    </location>
</feature>
<dbReference type="EMBL" id="JAFFGZ010000006">
    <property type="protein sequence ID" value="KAK4643829.1"/>
    <property type="molecule type" value="Genomic_DNA"/>
</dbReference>
<reference evidence="2 3" key="1">
    <citation type="journal article" date="2023" name="bioRxiv">
        <title>High-quality genome assemblies of four members of thePodospora anserinaspecies complex.</title>
        <authorList>
            <person name="Ament-Velasquez S.L."/>
            <person name="Vogan A.A."/>
            <person name="Wallerman O."/>
            <person name="Hartmann F."/>
            <person name="Gautier V."/>
            <person name="Silar P."/>
            <person name="Giraud T."/>
            <person name="Johannesson H."/>
        </authorList>
    </citation>
    <scope>NUCLEOTIDE SEQUENCE [LARGE SCALE GENOMIC DNA]</scope>
    <source>
        <strain evidence="2 3">CBS 112042</strain>
    </source>
</reference>
<protein>
    <submittedName>
        <fullName evidence="2">Uncharacterized protein</fullName>
    </submittedName>
</protein>
<dbReference type="Proteomes" id="UP001322138">
    <property type="component" value="Unassembled WGS sequence"/>
</dbReference>
<feature type="compositionally biased region" description="Basic and acidic residues" evidence="1">
    <location>
        <begin position="206"/>
        <end position="227"/>
    </location>
</feature>
<gene>
    <name evidence="2" type="ORF">QC761_404760</name>
</gene>
<name>A0ABR0FL32_9PEZI</name>
<organism evidence="2 3">
    <name type="scientific">Podospora bellae-mahoneyi</name>
    <dbReference type="NCBI Taxonomy" id="2093777"/>
    <lineage>
        <taxon>Eukaryota</taxon>
        <taxon>Fungi</taxon>
        <taxon>Dikarya</taxon>
        <taxon>Ascomycota</taxon>
        <taxon>Pezizomycotina</taxon>
        <taxon>Sordariomycetes</taxon>
        <taxon>Sordariomycetidae</taxon>
        <taxon>Sordariales</taxon>
        <taxon>Podosporaceae</taxon>
        <taxon>Podospora</taxon>
    </lineage>
</organism>
<comment type="caution">
    <text evidence="2">The sequence shown here is derived from an EMBL/GenBank/DDBJ whole genome shotgun (WGS) entry which is preliminary data.</text>
</comment>
<proteinExistence type="predicted"/>
<feature type="compositionally biased region" description="Polar residues" evidence="1">
    <location>
        <begin position="78"/>
        <end position="107"/>
    </location>
</feature>
<feature type="compositionally biased region" description="Polar residues" evidence="1">
    <location>
        <begin position="353"/>
        <end position="363"/>
    </location>
</feature>
<sequence>MDQDQFGGRTDDDLFADDIEPVSYEGEAIDPPPVTTSKPESAEVPQQPAAEVIPDPPVRAQLGGLAQSRHNYPDRSRASNNKSNDNRSFTKAPSASAPSNTTNTPANAPSGPKSYVHRGKLKPNNNTAAASDIRTLSGGMQRSRMSQAESDKMMEEKRLASVEKERKFQRIKQDEEEHAIAVAKGEEEALKRKQQEAAGLRKRKPRDGPKPKPAPVERNKYDADRMQNKGRKGTRAPWDQDKVDLDQADAFRKGANREVKGSTGSGLGASRYASQEPSREHVDQESDAFGKHSSRQNKQGRTLFEADDAYRQKQEAFRQNKGGHQPSAVSQPLTTKSTQKPKPTEDFPVLPSSGPTATNTVVSPSWVKPVGDWAEDVEG</sequence>
<feature type="compositionally biased region" description="Polar residues" evidence="1">
    <location>
        <begin position="327"/>
        <end position="341"/>
    </location>
</feature>
<feature type="compositionally biased region" description="Basic and acidic residues" evidence="1">
    <location>
        <begin position="149"/>
        <end position="195"/>
    </location>
</feature>
<feature type="compositionally biased region" description="Basic and acidic residues" evidence="1">
    <location>
        <begin position="308"/>
        <end position="318"/>
    </location>
</feature>
<evidence type="ECO:0000313" key="3">
    <source>
        <dbReference type="Proteomes" id="UP001322138"/>
    </source>
</evidence>
<feature type="compositionally biased region" description="Polar residues" evidence="1">
    <location>
        <begin position="138"/>
        <end position="148"/>
    </location>
</feature>
<evidence type="ECO:0000313" key="2">
    <source>
        <dbReference type="EMBL" id="KAK4643829.1"/>
    </source>
</evidence>
<feature type="compositionally biased region" description="Basic and acidic residues" evidence="1">
    <location>
        <begin position="238"/>
        <end position="260"/>
    </location>
</feature>
<feature type="compositionally biased region" description="Basic and acidic residues" evidence="1">
    <location>
        <begin position="277"/>
        <end position="290"/>
    </location>
</feature>
<keyword evidence="3" id="KW-1185">Reference proteome</keyword>
<dbReference type="GeneID" id="87898239"/>
<dbReference type="RefSeq" id="XP_062732805.1">
    <property type="nucleotide sequence ID" value="XM_062878757.1"/>
</dbReference>